<sequence length="210" mass="23559">MKLFSAFISATLAARECGDYACIESIETVGCLDTCYEDDCHGTQMYCCGELAQNDWDAIIKFQSVTKAAAEAKNIDHNILAAIMSRESRAGRKLESWNGEYGPGWGKCKNGSCYGWGLMQVDRRFHQPVGAWDSQEHLEQATQILIDQINCISRKFDRWTLPMKTKGGICAYNRGCSHVQNYDGMDIGTDGNDYANDSVCRGQWFKNRGF</sequence>
<dbReference type="InterPro" id="IPR002152">
    <property type="entry name" value="Glyco_hydro_23"/>
</dbReference>
<organism evidence="7">
    <name type="scientific">Oikopleura dioica</name>
    <name type="common">Tunicate</name>
    <dbReference type="NCBI Taxonomy" id="34765"/>
    <lineage>
        <taxon>Eukaryota</taxon>
        <taxon>Metazoa</taxon>
        <taxon>Chordata</taxon>
        <taxon>Tunicata</taxon>
        <taxon>Appendicularia</taxon>
        <taxon>Copelata</taxon>
        <taxon>Oikopleuridae</taxon>
        <taxon>Oikopleura</taxon>
    </lineage>
</organism>
<gene>
    <name evidence="7" type="ORF">GSOID_T00028284001</name>
</gene>
<dbReference type="PANTHER" id="PTHR31698">
    <property type="entry name" value="LYSOZYME G FAMILY MEMBER"/>
    <property type="match status" value="1"/>
</dbReference>
<evidence type="ECO:0000313" key="7">
    <source>
        <dbReference type="EMBL" id="CBY35816.1"/>
    </source>
</evidence>
<evidence type="ECO:0000256" key="2">
    <source>
        <dbReference type="ARBA" id="ARBA00008902"/>
    </source>
</evidence>
<dbReference type="GO" id="GO:0003796">
    <property type="term" value="F:lysozyme activity"/>
    <property type="evidence" value="ECO:0007669"/>
    <property type="project" value="UniProtKB-UniRule"/>
</dbReference>
<evidence type="ECO:0000256" key="1">
    <source>
        <dbReference type="ARBA" id="ARBA00000632"/>
    </source>
</evidence>
<reference evidence="7" key="1">
    <citation type="journal article" date="2010" name="Science">
        <title>Plasticity of animal genome architecture unmasked by rapid evolution of a pelagic tunicate.</title>
        <authorList>
            <person name="Denoeud F."/>
            <person name="Henriet S."/>
            <person name="Mungpakdee S."/>
            <person name="Aury J.M."/>
            <person name="Da Silva C."/>
            <person name="Brinkmann H."/>
            <person name="Mikhaleva J."/>
            <person name="Olsen L.C."/>
            <person name="Jubin C."/>
            <person name="Canestro C."/>
            <person name="Bouquet J.M."/>
            <person name="Danks G."/>
            <person name="Poulain J."/>
            <person name="Campsteijn C."/>
            <person name="Adamski M."/>
            <person name="Cross I."/>
            <person name="Yadetie F."/>
            <person name="Muffato M."/>
            <person name="Louis A."/>
            <person name="Butcher S."/>
            <person name="Tsagkogeorga G."/>
            <person name="Konrad A."/>
            <person name="Singh S."/>
            <person name="Jensen M.F."/>
            <person name="Cong E.H."/>
            <person name="Eikeseth-Otteraa H."/>
            <person name="Noel B."/>
            <person name="Anthouard V."/>
            <person name="Porcel B.M."/>
            <person name="Kachouri-Lafond R."/>
            <person name="Nishino A."/>
            <person name="Ugolini M."/>
            <person name="Chourrout P."/>
            <person name="Nishida H."/>
            <person name="Aasland R."/>
            <person name="Huzurbazar S."/>
            <person name="Westhof E."/>
            <person name="Delsuc F."/>
            <person name="Lehrach H."/>
            <person name="Reinhardt R."/>
            <person name="Weissenbach J."/>
            <person name="Roy S.W."/>
            <person name="Artiguenave F."/>
            <person name="Postlethwait J.H."/>
            <person name="Manak J.R."/>
            <person name="Thompson E.M."/>
            <person name="Jaillon O."/>
            <person name="Du Pasquier L."/>
            <person name="Boudinot P."/>
            <person name="Liberles D.A."/>
            <person name="Volff J.N."/>
            <person name="Philippe H."/>
            <person name="Lenhard B."/>
            <person name="Roest Crollius H."/>
            <person name="Wincker P."/>
            <person name="Chourrout D."/>
        </authorList>
    </citation>
    <scope>NUCLEOTIDE SEQUENCE [LARGE SCALE GENOMIC DNA]</scope>
</reference>
<comment type="catalytic activity">
    <reaction evidence="1 6">
        <text>Hydrolysis of (1-&gt;4)-beta-linkages between N-acetylmuramic acid and N-acetyl-D-glucosamine residues in a peptidoglycan and between N-acetyl-D-glucosamine residues in chitodextrins.</text>
        <dbReference type="EC" id="3.2.1.17"/>
    </reaction>
</comment>
<dbReference type="Gene3D" id="1.10.530.10">
    <property type="match status" value="1"/>
</dbReference>
<dbReference type="SUPFAM" id="SSF53955">
    <property type="entry name" value="Lysozyme-like"/>
    <property type="match status" value="1"/>
</dbReference>
<dbReference type="PIRSF" id="PIRSF001065">
    <property type="entry name" value="Lysozyme_g"/>
    <property type="match status" value="1"/>
</dbReference>
<evidence type="ECO:0000256" key="6">
    <source>
        <dbReference type="PIRNR" id="PIRNR001065"/>
    </source>
</evidence>
<dbReference type="CDD" id="cd01021">
    <property type="entry name" value="GEWL"/>
    <property type="match status" value="1"/>
</dbReference>
<dbReference type="GO" id="GO:0031640">
    <property type="term" value="P:killing of cells of another organism"/>
    <property type="evidence" value="ECO:0007669"/>
    <property type="project" value="UniProtKB-KW"/>
</dbReference>
<keyword evidence="5" id="KW-0081">Bacteriolytic enzyme</keyword>
<comment type="similarity">
    <text evidence="2 6">Belongs to the glycosyl hydrolase 23 family.</text>
</comment>
<keyword evidence="6" id="KW-0326">Glycosidase</keyword>
<accession>E4YK05</accession>
<dbReference type="EC" id="3.2.1.17" evidence="3 6"/>
<evidence type="ECO:0000256" key="4">
    <source>
        <dbReference type="ARBA" id="ARBA00016485"/>
    </source>
</evidence>
<evidence type="ECO:0000256" key="3">
    <source>
        <dbReference type="ARBA" id="ARBA00012732"/>
    </source>
</evidence>
<dbReference type="InterPro" id="IPR023346">
    <property type="entry name" value="Lysozyme-like_dom_sf"/>
</dbReference>
<proteinExistence type="inferred from homology"/>
<name>E4YK05_OIKDI</name>
<dbReference type="EMBL" id="FN654681">
    <property type="protein sequence ID" value="CBY35816.1"/>
    <property type="molecule type" value="Genomic_DNA"/>
</dbReference>
<dbReference type="AlphaFoldDB" id="E4YK05"/>
<protein>
    <recommendedName>
        <fullName evidence="4 6">Lysozyme g</fullName>
        <ecNumber evidence="3 6">3.2.1.17</ecNumber>
    </recommendedName>
</protein>
<keyword evidence="5" id="KW-0929">Antimicrobial</keyword>
<dbReference type="Proteomes" id="UP000011014">
    <property type="component" value="Unassembled WGS sequence"/>
</dbReference>
<keyword evidence="6" id="KW-0378">Hydrolase</keyword>
<dbReference type="GO" id="GO:0009253">
    <property type="term" value="P:peptidoglycan catabolic process"/>
    <property type="evidence" value="ECO:0007669"/>
    <property type="project" value="InterPro"/>
</dbReference>
<evidence type="ECO:0000256" key="5">
    <source>
        <dbReference type="ARBA" id="ARBA00022638"/>
    </source>
</evidence>
<dbReference type="PANTHER" id="PTHR31698:SF8">
    <property type="entry name" value="LYSOZYME G-RELATED"/>
    <property type="match status" value="1"/>
</dbReference>
<dbReference type="GO" id="GO:0042742">
    <property type="term" value="P:defense response to bacterium"/>
    <property type="evidence" value="ECO:0007669"/>
    <property type="project" value="UniProtKB-KW"/>
</dbReference>